<dbReference type="InterPro" id="IPR006439">
    <property type="entry name" value="HAD-SF_hydro_IA"/>
</dbReference>
<dbReference type="NCBIfam" id="TIGR01691">
    <property type="entry name" value="enolase-ppase"/>
    <property type="match status" value="1"/>
</dbReference>
<dbReference type="Pfam" id="PF00702">
    <property type="entry name" value="Hydrolase"/>
    <property type="match status" value="1"/>
</dbReference>
<dbReference type="PANTHER" id="PTHR20371:SF1">
    <property type="entry name" value="ENOLASE-PHOSPHATASE E1"/>
    <property type="match status" value="1"/>
</dbReference>
<dbReference type="SUPFAM" id="SSF56784">
    <property type="entry name" value="HAD-like"/>
    <property type="match status" value="1"/>
</dbReference>
<evidence type="ECO:0000256" key="2">
    <source>
        <dbReference type="ARBA" id="ARBA00022801"/>
    </source>
</evidence>
<dbReference type="GO" id="GO:0019509">
    <property type="term" value="P:L-methionine salvage from methylthioadenosine"/>
    <property type="evidence" value="ECO:0007669"/>
    <property type="project" value="InterPro"/>
</dbReference>
<dbReference type="SFLD" id="SFLDF00044">
    <property type="entry name" value="enolase-phosphatase"/>
    <property type="match status" value="1"/>
</dbReference>
<dbReference type="InterPro" id="IPR036412">
    <property type="entry name" value="HAD-like_sf"/>
</dbReference>
<evidence type="ECO:0000313" key="5">
    <source>
        <dbReference type="Proteomes" id="UP000297241"/>
    </source>
</evidence>
<keyword evidence="2 4" id="KW-0378">Hydrolase</keyword>
<dbReference type="SFLD" id="SFLDS00003">
    <property type="entry name" value="Haloacid_Dehalogenase"/>
    <property type="match status" value="1"/>
</dbReference>
<proteinExistence type="predicted"/>
<evidence type="ECO:0000256" key="1">
    <source>
        <dbReference type="ARBA" id="ARBA00022605"/>
    </source>
</evidence>
<dbReference type="SFLD" id="SFLDG01129">
    <property type="entry name" value="C1.5:_HAD__Beta-PGM__Phosphata"/>
    <property type="match status" value="1"/>
</dbReference>
<dbReference type="CDD" id="cd01629">
    <property type="entry name" value="HAD_EP"/>
    <property type="match status" value="1"/>
</dbReference>
<evidence type="ECO:0000313" key="4">
    <source>
        <dbReference type="EMBL" id="TGM95567.1"/>
    </source>
</evidence>
<dbReference type="EMBL" id="RQHS01000024">
    <property type="protein sequence ID" value="TGM95567.1"/>
    <property type="molecule type" value="Genomic_DNA"/>
</dbReference>
<dbReference type="Gene3D" id="1.10.720.60">
    <property type="match status" value="1"/>
</dbReference>
<dbReference type="GO" id="GO:0043874">
    <property type="term" value="F:acireductone synthase activity"/>
    <property type="evidence" value="ECO:0007669"/>
    <property type="project" value="UniProtKB-EC"/>
</dbReference>
<keyword evidence="3" id="KW-0486">Methionine biosynthesis</keyword>
<evidence type="ECO:0000256" key="3">
    <source>
        <dbReference type="ARBA" id="ARBA00023167"/>
    </source>
</evidence>
<dbReference type="GO" id="GO:0000287">
    <property type="term" value="F:magnesium ion binding"/>
    <property type="evidence" value="ECO:0007669"/>
    <property type="project" value="InterPro"/>
</dbReference>
<organism evidence="4 5">
    <name type="scientific">Leptospira dzoumogneensis</name>
    <dbReference type="NCBI Taxonomy" id="2484904"/>
    <lineage>
        <taxon>Bacteria</taxon>
        <taxon>Pseudomonadati</taxon>
        <taxon>Spirochaetota</taxon>
        <taxon>Spirochaetia</taxon>
        <taxon>Leptospirales</taxon>
        <taxon>Leptospiraceae</taxon>
        <taxon>Leptospira</taxon>
    </lineage>
</organism>
<dbReference type="RefSeq" id="WP_135758366.1">
    <property type="nucleotide sequence ID" value="NZ_RQHS01000024.1"/>
</dbReference>
<accession>A0A4Z1AG16</accession>
<dbReference type="AlphaFoldDB" id="A0A4Z1AG16"/>
<sequence>MEEQNTELYLFDIEGTTTPIEFVHKVLFPYSVHNFITFFSETSAEVGFAEELILASKNENEYTEPVSNSPESLTEFCKYLVSKDRKLGILKEIQGRIWKKGYESGELKSTIFPDVPLFLERIKKSGKRAAVYSSGSVEAQVLIYKYCEAGDLTVYFENYFDTAVGGKKEASSYTKIAEKLSLSPNSIIFFTDIKEEADAATQAGVRPILVSRPGNHPQAEHKYRVIQDFSKILDET</sequence>
<name>A0A4Z1AG16_9LEPT</name>
<comment type="caution">
    <text evidence="4">The sequence shown here is derived from an EMBL/GenBank/DDBJ whole genome shotgun (WGS) entry which is preliminary data.</text>
</comment>
<keyword evidence="5" id="KW-1185">Reference proteome</keyword>
<protein>
    <submittedName>
        <fullName evidence="4">Acireductone synthase</fullName>
        <ecNumber evidence="4">3.1.3.77</ecNumber>
    </submittedName>
</protein>
<reference evidence="4" key="1">
    <citation type="journal article" date="2019" name="PLoS Negl. Trop. Dis.">
        <title>Revisiting the worldwide diversity of Leptospira species in the environment.</title>
        <authorList>
            <person name="Vincent A.T."/>
            <person name="Schiettekatte O."/>
            <person name="Bourhy P."/>
            <person name="Veyrier F.J."/>
            <person name="Picardeau M."/>
        </authorList>
    </citation>
    <scope>NUCLEOTIDE SEQUENCE [LARGE SCALE GENOMIC DNA]</scope>
    <source>
        <strain evidence="4">201601113</strain>
    </source>
</reference>
<dbReference type="OrthoDB" id="9797416at2"/>
<dbReference type="Proteomes" id="UP000297241">
    <property type="component" value="Unassembled WGS sequence"/>
</dbReference>
<gene>
    <name evidence="4" type="primary">mtnC</name>
    <name evidence="4" type="ORF">EHR06_18455</name>
</gene>
<dbReference type="Gene3D" id="3.40.50.1000">
    <property type="entry name" value="HAD superfamily/HAD-like"/>
    <property type="match status" value="1"/>
</dbReference>
<dbReference type="SFLD" id="SFLDG01133">
    <property type="entry name" value="C1.5.4:_Enolase-phosphatase_Li"/>
    <property type="match status" value="1"/>
</dbReference>
<dbReference type="EC" id="3.1.3.77" evidence="4"/>
<keyword evidence="1" id="KW-0028">Amino-acid biosynthesis</keyword>
<dbReference type="PANTHER" id="PTHR20371">
    <property type="entry name" value="ENOLASE-PHOSPHATASE E1"/>
    <property type="match status" value="1"/>
</dbReference>
<dbReference type="PRINTS" id="PR00413">
    <property type="entry name" value="HADHALOGNASE"/>
</dbReference>
<dbReference type="InterPro" id="IPR023214">
    <property type="entry name" value="HAD_sf"/>
</dbReference>
<dbReference type="InterPro" id="IPR023943">
    <property type="entry name" value="Enolase-ppase_E1"/>
</dbReference>